<dbReference type="InterPro" id="IPR036397">
    <property type="entry name" value="RNaseH_sf"/>
</dbReference>
<evidence type="ECO:0000313" key="2">
    <source>
        <dbReference type="EMBL" id="CAE7872935.1"/>
    </source>
</evidence>
<dbReference type="Gene3D" id="3.30.420.10">
    <property type="entry name" value="Ribonuclease H-like superfamily/Ribonuclease H"/>
    <property type="match status" value="1"/>
</dbReference>
<dbReference type="PROSITE" id="PS50994">
    <property type="entry name" value="INTEGRASE"/>
    <property type="match status" value="1"/>
</dbReference>
<dbReference type="Proteomes" id="UP000601435">
    <property type="component" value="Unassembled WGS sequence"/>
</dbReference>
<accession>A0A813AL38</accession>
<comment type="caution">
    <text evidence="2">The sequence shown here is derived from an EMBL/GenBank/DDBJ whole genome shotgun (WGS) entry which is preliminary data.</text>
</comment>
<dbReference type="EMBL" id="CAJNJA010061180">
    <property type="protein sequence ID" value="CAE7872935.1"/>
    <property type="molecule type" value="Genomic_DNA"/>
</dbReference>
<dbReference type="AlphaFoldDB" id="A0A813AL38"/>
<dbReference type="InterPro" id="IPR001584">
    <property type="entry name" value="Integrase_cat-core"/>
</dbReference>
<reference evidence="2" key="1">
    <citation type="submission" date="2021-02" db="EMBL/GenBank/DDBJ databases">
        <authorList>
            <person name="Dougan E. K."/>
            <person name="Rhodes N."/>
            <person name="Thang M."/>
            <person name="Chan C."/>
        </authorList>
    </citation>
    <scope>NUCLEOTIDE SEQUENCE</scope>
</reference>
<feature type="domain" description="Integrase catalytic" evidence="1">
    <location>
        <begin position="1"/>
        <end position="167"/>
    </location>
</feature>
<dbReference type="InterPro" id="IPR012337">
    <property type="entry name" value="RNaseH-like_sf"/>
</dbReference>
<dbReference type="OrthoDB" id="447612at2759"/>
<dbReference type="Pfam" id="PF07727">
    <property type="entry name" value="RVT_2"/>
    <property type="match status" value="1"/>
</dbReference>
<organism evidence="2 3">
    <name type="scientific">Symbiodinium necroappetens</name>
    <dbReference type="NCBI Taxonomy" id="1628268"/>
    <lineage>
        <taxon>Eukaryota</taxon>
        <taxon>Sar</taxon>
        <taxon>Alveolata</taxon>
        <taxon>Dinophyceae</taxon>
        <taxon>Suessiales</taxon>
        <taxon>Symbiodiniaceae</taxon>
        <taxon>Symbiodinium</taxon>
    </lineage>
</organism>
<protein>
    <submittedName>
        <fullName evidence="2">RE2 protein</fullName>
    </submittedName>
</protein>
<dbReference type="InterPro" id="IPR013103">
    <property type="entry name" value="RVT_2"/>
</dbReference>
<gene>
    <name evidence="2" type="primary">RE2</name>
    <name evidence="2" type="ORF">SNEC2469_LOCUS28296</name>
</gene>
<dbReference type="GO" id="GO:0003676">
    <property type="term" value="F:nucleic acid binding"/>
    <property type="evidence" value="ECO:0007669"/>
    <property type="project" value="InterPro"/>
</dbReference>
<sequence length="657" mass="73574">MPEEYKFNKAISLDVFIIKDTIGRRYKVMSIVDLGTLFHVAAIVGEGSGPPSSGDMAHALSTCWLNWAGIPESIVLDRGLENRGKLQQLVTAHGILLRYIGVESAYQLGRGERQGGILKEVIKSTVHARQLRGRQNMEFVVTESVSIKNHRINHNGFSPAQWVLGRNPPEIDALTNLDTQARLGTHQEILDGESSFAQQMLVRGAARESFAQVDSSQRIRSSLLRKSVPSRGPFVMGDLVCYYKNQGAHRQWKWYGPARVIGQEGKGTLWIVHGGVPLTVSVEQCRHATGNEMLAKRVLELRPSRKRRREDVEDNADVNDHDNEVPFVDDLVGVGGPPGNEQPGFFDMRRQLVRSPPKGKTCLGCQNYNMLSIALWMHWMEFPAEDRDHQEGYLLKGQSKELHYHKETDAVKQGIDNARLKEWGNWQGFEAVDIILPEDVPAYLKEHKDAEITPTRWVDNNKAQPWEDPRYKSRIVVRGDLETGAEGARTDSPTASSMMFNLLLSITANKRWRLRGGDITASFLQGDVITRTLILRPPPGGLPGVPEGALLRARKPVYGTKDAPRGFWKRLHRVALSKGLRAIPGEHAAYVLQDKHHGLQGIVIAHVDDLLWSGSEAMDKVMDEIIKEFKFGALEFGDKFDYCGRTVEQGKDGITIT</sequence>
<keyword evidence="3" id="KW-1185">Reference proteome</keyword>
<name>A0A813AL38_9DINO</name>
<dbReference type="GO" id="GO:0015074">
    <property type="term" value="P:DNA integration"/>
    <property type="evidence" value="ECO:0007669"/>
    <property type="project" value="InterPro"/>
</dbReference>
<proteinExistence type="predicted"/>
<evidence type="ECO:0000313" key="3">
    <source>
        <dbReference type="Proteomes" id="UP000601435"/>
    </source>
</evidence>
<evidence type="ECO:0000259" key="1">
    <source>
        <dbReference type="PROSITE" id="PS50994"/>
    </source>
</evidence>
<dbReference type="SUPFAM" id="SSF53098">
    <property type="entry name" value="Ribonuclease H-like"/>
    <property type="match status" value="1"/>
</dbReference>
<feature type="non-terminal residue" evidence="2">
    <location>
        <position position="1"/>
    </location>
</feature>